<dbReference type="InterPro" id="IPR005801">
    <property type="entry name" value="ADC_synthase"/>
</dbReference>
<evidence type="ECO:0000256" key="1">
    <source>
        <dbReference type="ARBA" id="ARBA00001946"/>
    </source>
</evidence>
<feature type="domain" description="Anthranilate synthase component I N-terminal" evidence="17">
    <location>
        <begin position="28"/>
        <end position="166"/>
    </location>
</feature>
<accession>A0A343JFJ5</accession>
<dbReference type="InterPro" id="IPR015890">
    <property type="entry name" value="Chorismate_C"/>
</dbReference>
<keyword evidence="9 15" id="KW-0822">Tryptophan biosynthesis</keyword>
<dbReference type="GO" id="GO:0000162">
    <property type="term" value="P:L-tryptophan biosynthetic process"/>
    <property type="evidence" value="ECO:0007669"/>
    <property type="project" value="UniProtKB-UniPathway"/>
</dbReference>
<evidence type="ECO:0000256" key="14">
    <source>
        <dbReference type="ARBA" id="ARBA00047683"/>
    </source>
</evidence>
<keyword evidence="19" id="KW-1185">Reference proteome</keyword>
<dbReference type="InterPro" id="IPR005256">
    <property type="entry name" value="Anth_synth_I_PabB"/>
</dbReference>
<evidence type="ECO:0000256" key="9">
    <source>
        <dbReference type="ARBA" id="ARBA00022822"/>
    </source>
</evidence>
<dbReference type="GO" id="GO:0004049">
    <property type="term" value="F:anthranilate synthase activity"/>
    <property type="evidence" value="ECO:0007669"/>
    <property type="project" value="UniProtKB-EC"/>
</dbReference>
<sequence>MITMTKEQFNELKKRKKVFPVTFEAHADELTPIVMFYNLEGKNRCLLESALSTKESGRYSFMAEKPYLKLISYEKNISIIKEDGSKMQKKGELLNTVKSLLNIKYSSEYLDLPFTGGAIGYVGYDMIRQYEKLPDSNKDEMNIPDAYLLFYKTVICYDHYNHKLYIIYNVLYEDELEYEEIAKILEKTYEKIRIRREVHSLEKKNLSAKVRSNLSEKEFCDLVNRAKSYIKKGDVSQVVLSQRFSIDTEGNSFELYRRLRSENPSPYLFYIEFGDFEVVGSSPERLVSVKDNIIITNPIAGTRPRGKNKEEDSLLAKELLADEKERAEHVMLVDLGKNDVERISELGTVNIDRFMEVELYSQVMHLVSQVSGKLKEGLSCYDALRSCLPAGTVSGAPKVRAMEIIEELENARRGIYAGALGYFSYQGNMDFCIAIRTIVIKNKTAYIQAGAGIVHDSDPIKEYKETINKAKALRMVICNDK</sequence>
<comment type="pathway">
    <text evidence="2 15">Amino-acid biosynthesis; L-tryptophan biosynthesis; L-tryptophan from chorismate: step 1/5.</text>
</comment>
<dbReference type="InterPro" id="IPR019999">
    <property type="entry name" value="Anth_synth_I-like"/>
</dbReference>
<feature type="domain" description="Chorismate-utilising enzyme C-terminal" evidence="16">
    <location>
        <begin position="216"/>
        <end position="469"/>
    </location>
</feature>
<evidence type="ECO:0000313" key="19">
    <source>
        <dbReference type="Proteomes" id="UP000264883"/>
    </source>
</evidence>
<evidence type="ECO:0000256" key="4">
    <source>
        <dbReference type="ARBA" id="ARBA00011575"/>
    </source>
</evidence>
<dbReference type="Gene3D" id="3.60.120.10">
    <property type="entry name" value="Anthranilate synthase"/>
    <property type="match status" value="1"/>
</dbReference>
<keyword evidence="12 15" id="KW-0456">Lyase</keyword>
<dbReference type="PANTHER" id="PTHR11236:SF48">
    <property type="entry name" value="ISOCHORISMATE SYNTHASE MENF"/>
    <property type="match status" value="1"/>
</dbReference>
<evidence type="ECO:0000256" key="12">
    <source>
        <dbReference type="ARBA" id="ARBA00023239"/>
    </source>
</evidence>
<evidence type="ECO:0000313" key="18">
    <source>
        <dbReference type="EMBL" id="ASW44303.1"/>
    </source>
</evidence>
<evidence type="ECO:0000256" key="8">
    <source>
        <dbReference type="ARBA" id="ARBA00022723"/>
    </source>
</evidence>
<dbReference type="Pfam" id="PF00425">
    <property type="entry name" value="Chorismate_bind"/>
    <property type="match status" value="1"/>
</dbReference>
<keyword evidence="7 15" id="KW-0028">Amino-acid biosynthesis</keyword>
<keyword evidence="10 15" id="KW-0460">Magnesium</keyword>
<evidence type="ECO:0000256" key="15">
    <source>
        <dbReference type="RuleBase" id="RU364045"/>
    </source>
</evidence>
<name>A0A343JFJ5_9CLOT</name>
<reference evidence="18 19" key="1">
    <citation type="submission" date="2016-08" db="EMBL/GenBank/DDBJ databases">
        <title>Complete Genome Sequence Of The Indigo Reducing Clostridium isatidis DSM15098.</title>
        <authorList>
            <person name="Little G.T."/>
            <person name="Minton N.P."/>
        </authorList>
    </citation>
    <scope>NUCLEOTIDE SEQUENCE [LARGE SCALE GENOMIC DNA]</scope>
    <source>
        <strain evidence="18 19">DSM 15098</strain>
    </source>
</reference>
<dbReference type="Pfam" id="PF04715">
    <property type="entry name" value="Anth_synt_I_N"/>
    <property type="match status" value="1"/>
</dbReference>
<dbReference type="GO" id="GO:0046872">
    <property type="term" value="F:metal ion binding"/>
    <property type="evidence" value="ECO:0007669"/>
    <property type="project" value="UniProtKB-KW"/>
</dbReference>
<dbReference type="EC" id="4.1.3.27" evidence="5 15"/>
<dbReference type="NCBIfam" id="TIGR00564">
    <property type="entry name" value="trpE_most"/>
    <property type="match status" value="1"/>
</dbReference>
<comment type="function">
    <text evidence="13 15">Part of a heterotetrameric complex that catalyzes the two-step biosynthesis of anthranilate, an intermediate in the biosynthesis of L-tryptophan. In the first step, the glutamine-binding beta subunit (TrpG) of anthranilate synthase (AS) provides the glutamine amidotransferase activity which generates ammonia as a substrate that, along with chorismate, is used in the second step, catalyzed by the large alpha subunit of AS (TrpE) to produce anthranilate. In the absence of TrpG, TrpE can synthesize anthranilate directly from chorismate and high concentrations of ammonia.</text>
</comment>
<comment type="subunit">
    <text evidence="4 15">Heterotetramer consisting of two non-identical subunits: a beta subunit (TrpG) and a large alpha subunit (TrpE).</text>
</comment>
<organism evidence="18 19">
    <name type="scientific">Clostridium isatidis</name>
    <dbReference type="NCBI Taxonomy" id="182773"/>
    <lineage>
        <taxon>Bacteria</taxon>
        <taxon>Bacillati</taxon>
        <taxon>Bacillota</taxon>
        <taxon>Clostridia</taxon>
        <taxon>Eubacteriales</taxon>
        <taxon>Clostridiaceae</taxon>
        <taxon>Clostridium</taxon>
    </lineage>
</organism>
<protein>
    <recommendedName>
        <fullName evidence="6 15">Anthranilate synthase component 1</fullName>
        <ecNumber evidence="5 15">4.1.3.27</ecNumber>
    </recommendedName>
</protein>
<evidence type="ECO:0000259" key="17">
    <source>
        <dbReference type="Pfam" id="PF04715"/>
    </source>
</evidence>
<evidence type="ECO:0000256" key="13">
    <source>
        <dbReference type="ARBA" id="ARBA00025634"/>
    </source>
</evidence>
<dbReference type="KEGG" id="cia:BEN51_12895"/>
<dbReference type="PANTHER" id="PTHR11236">
    <property type="entry name" value="AMINOBENZOATE/ANTHRANILATE SYNTHASE"/>
    <property type="match status" value="1"/>
</dbReference>
<evidence type="ECO:0000256" key="6">
    <source>
        <dbReference type="ARBA" id="ARBA00020653"/>
    </source>
</evidence>
<comment type="catalytic activity">
    <reaction evidence="14 15">
        <text>chorismate + L-glutamine = anthranilate + pyruvate + L-glutamate + H(+)</text>
        <dbReference type="Rhea" id="RHEA:21732"/>
        <dbReference type="ChEBI" id="CHEBI:15361"/>
        <dbReference type="ChEBI" id="CHEBI:15378"/>
        <dbReference type="ChEBI" id="CHEBI:16567"/>
        <dbReference type="ChEBI" id="CHEBI:29748"/>
        <dbReference type="ChEBI" id="CHEBI:29985"/>
        <dbReference type="ChEBI" id="CHEBI:58359"/>
        <dbReference type="EC" id="4.1.3.27"/>
    </reaction>
</comment>
<comment type="cofactor">
    <cofactor evidence="1 15">
        <name>Mg(2+)</name>
        <dbReference type="ChEBI" id="CHEBI:18420"/>
    </cofactor>
</comment>
<dbReference type="AlphaFoldDB" id="A0A343JFJ5"/>
<dbReference type="Proteomes" id="UP000264883">
    <property type="component" value="Chromosome"/>
</dbReference>
<proteinExistence type="inferred from homology"/>
<evidence type="ECO:0000259" key="16">
    <source>
        <dbReference type="Pfam" id="PF00425"/>
    </source>
</evidence>
<evidence type="ECO:0000256" key="11">
    <source>
        <dbReference type="ARBA" id="ARBA00023141"/>
    </source>
</evidence>
<dbReference type="PRINTS" id="PR00095">
    <property type="entry name" value="ANTSNTHASEI"/>
</dbReference>
<evidence type="ECO:0000256" key="5">
    <source>
        <dbReference type="ARBA" id="ARBA00012266"/>
    </source>
</evidence>
<dbReference type="OrthoDB" id="9803598at2"/>
<gene>
    <name evidence="15" type="primary">trpE</name>
    <name evidence="18" type="ORF">BEN51_12895</name>
</gene>
<dbReference type="UniPathway" id="UPA00035">
    <property type="reaction ID" value="UER00040"/>
</dbReference>
<evidence type="ECO:0000256" key="7">
    <source>
        <dbReference type="ARBA" id="ARBA00022605"/>
    </source>
</evidence>
<evidence type="ECO:0000256" key="10">
    <source>
        <dbReference type="ARBA" id="ARBA00022842"/>
    </source>
</evidence>
<dbReference type="InterPro" id="IPR006805">
    <property type="entry name" value="Anth_synth_I_N"/>
</dbReference>
<evidence type="ECO:0000256" key="3">
    <source>
        <dbReference type="ARBA" id="ARBA00009562"/>
    </source>
</evidence>
<evidence type="ECO:0000256" key="2">
    <source>
        <dbReference type="ARBA" id="ARBA00004873"/>
    </source>
</evidence>
<dbReference type="SUPFAM" id="SSF56322">
    <property type="entry name" value="ADC synthase"/>
    <property type="match status" value="1"/>
</dbReference>
<keyword evidence="11 15" id="KW-0057">Aromatic amino acid biosynthesis</keyword>
<keyword evidence="8 15" id="KW-0479">Metal-binding</keyword>
<comment type="similarity">
    <text evidence="3 15">Belongs to the anthranilate synthase component I family.</text>
</comment>
<dbReference type="EMBL" id="CP016786">
    <property type="protein sequence ID" value="ASW44303.1"/>
    <property type="molecule type" value="Genomic_DNA"/>
</dbReference>